<name>A0A6J8DA57_MYTCO</name>
<sequence length="176" mass="20030">MTRLYKLYILILIFLSHVYKTSSKETISLEFRFKKDTLQLICKVWNPSLSINFYSTDDNLIARCLTFPSAECVCFQRNSQIAFDNYTNQTTLNILNIPTINGNWTCRHGVSINDPAARVGIDLENVDVAFAYVLVIVLCLVFIGILVSVLVFVLLKCVRRRERAQTVEMVPLGGDI</sequence>
<evidence type="ECO:0000256" key="1">
    <source>
        <dbReference type="SAM" id="Phobius"/>
    </source>
</evidence>
<dbReference type="Proteomes" id="UP000507470">
    <property type="component" value="Unassembled WGS sequence"/>
</dbReference>
<evidence type="ECO:0000313" key="4">
    <source>
        <dbReference type="Proteomes" id="UP000507470"/>
    </source>
</evidence>
<evidence type="ECO:0000313" key="3">
    <source>
        <dbReference type="EMBL" id="CAC5404507.1"/>
    </source>
</evidence>
<feature type="chain" id="PRO_5027050635" evidence="2">
    <location>
        <begin position="24"/>
        <end position="176"/>
    </location>
</feature>
<keyword evidence="1" id="KW-0472">Membrane</keyword>
<accession>A0A6J8DA57</accession>
<gene>
    <name evidence="3" type="ORF">MCOR_38287</name>
</gene>
<dbReference type="AlphaFoldDB" id="A0A6J8DA57"/>
<evidence type="ECO:0000256" key="2">
    <source>
        <dbReference type="SAM" id="SignalP"/>
    </source>
</evidence>
<organism evidence="3 4">
    <name type="scientific">Mytilus coruscus</name>
    <name type="common">Sea mussel</name>
    <dbReference type="NCBI Taxonomy" id="42192"/>
    <lineage>
        <taxon>Eukaryota</taxon>
        <taxon>Metazoa</taxon>
        <taxon>Spiralia</taxon>
        <taxon>Lophotrochozoa</taxon>
        <taxon>Mollusca</taxon>
        <taxon>Bivalvia</taxon>
        <taxon>Autobranchia</taxon>
        <taxon>Pteriomorphia</taxon>
        <taxon>Mytilida</taxon>
        <taxon>Mytiloidea</taxon>
        <taxon>Mytilidae</taxon>
        <taxon>Mytilinae</taxon>
        <taxon>Mytilus</taxon>
    </lineage>
</organism>
<proteinExistence type="predicted"/>
<dbReference type="EMBL" id="CACVKT020006964">
    <property type="protein sequence ID" value="CAC5404507.1"/>
    <property type="molecule type" value="Genomic_DNA"/>
</dbReference>
<keyword evidence="4" id="KW-1185">Reference proteome</keyword>
<protein>
    <submittedName>
        <fullName evidence="3">Uncharacterized protein</fullName>
    </submittedName>
</protein>
<keyword evidence="1" id="KW-0812">Transmembrane</keyword>
<reference evidence="3 4" key="1">
    <citation type="submission" date="2020-06" db="EMBL/GenBank/DDBJ databases">
        <authorList>
            <person name="Li R."/>
            <person name="Bekaert M."/>
        </authorList>
    </citation>
    <scope>NUCLEOTIDE SEQUENCE [LARGE SCALE GENOMIC DNA]</scope>
    <source>
        <strain evidence="4">wild</strain>
    </source>
</reference>
<feature type="transmembrane region" description="Helical" evidence="1">
    <location>
        <begin position="129"/>
        <end position="155"/>
    </location>
</feature>
<feature type="signal peptide" evidence="2">
    <location>
        <begin position="1"/>
        <end position="23"/>
    </location>
</feature>
<keyword evidence="2" id="KW-0732">Signal</keyword>
<keyword evidence="1" id="KW-1133">Transmembrane helix</keyword>